<dbReference type="PANTHER" id="PTHR13377:SF3">
    <property type="entry name" value="TRANSMEMBRANE PROTEIN 115"/>
    <property type="match status" value="1"/>
</dbReference>
<dbReference type="EMBL" id="HF935724">
    <property type="protein sequence ID" value="CCX32075.1"/>
    <property type="molecule type" value="Genomic_DNA"/>
</dbReference>
<dbReference type="GO" id="GO:0005794">
    <property type="term" value="C:Golgi apparatus"/>
    <property type="evidence" value="ECO:0007669"/>
    <property type="project" value="TreeGrafter"/>
</dbReference>
<evidence type="ECO:0000313" key="8">
    <source>
        <dbReference type="Proteomes" id="UP000018144"/>
    </source>
</evidence>
<evidence type="ECO:0000256" key="1">
    <source>
        <dbReference type="ARBA" id="ARBA00004141"/>
    </source>
</evidence>
<evidence type="ECO:0000256" key="4">
    <source>
        <dbReference type="ARBA" id="ARBA00023136"/>
    </source>
</evidence>
<dbReference type="InterPro" id="IPR035952">
    <property type="entry name" value="Rhomboid-like_sf"/>
</dbReference>
<dbReference type="OrthoDB" id="73612at2759"/>
<evidence type="ECO:0000256" key="6">
    <source>
        <dbReference type="SAM" id="Phobius"/>
    </source>
</evidence>
<dbReference type="FunFam" id="1.20.1540.10:FF:000004">
    <property type="entry name" value="Transmembrane protein 115"/>
    <property type="match status" value="1"/>
</dbReference>
<dbReference type="eggNOG" id="KOG2890">
    <property type="taxonomic scope" value="Eukaryota"/>
</dbReference>
<feature type="region of interest" description="Disordered" evidence="5">
    <location>
        <begin position="326"/>
        <end position="349"/>
    </location>
</feature>
<evidence type="ECO:0000256" key="3">
    <source>
        <dbReference type="ARBA" id="ARBA00022989"/>
    </source>
</evidence>
<dbReference type="Proteomes" id="UP000018144">
    <property type="component" value="Unassembled WGS sequence"/>
</dbReference>
<keyword evidence="2 6" id="KW-0812">Transmembrane</keyword>
<dbReference type="InterPro" id="IPR013861">
    <property type="entry name" value="TMEM115/Pdh1/Rbl19"/>
</dbReference>
<keyword evidence="8" id="KW-1185">Reference proteome</keyword>
<feature type="transmembrane region" description="Helical" evidence="6">
    <location>
        <begin position="76"/>
        <end position="93"/>
    </location>
</feature>
<dbReference type="AlphaFoldDB" id="U4LRW3"/>
<dbReference type="GO" id="GO:0006890">
    <property type="term" value="P:retrograde vesicle-mediated transport, Golgi to endoplasmic reticulum"/>
    <property type="evidence" value="ECO:0007669"/>
    <property type="project" value="InterPro"/>
</dbReference>
<dbReference type="STRING" id="1076935.U4LRW3"/>
<accession>U4LRW3</accession>
<keyword evidence="3 6" id="KW-1133">Transmembrane helix</keyword>
<evidence type="ECO:0000313" key="7">
    <source>
        <dbReference type="EMBL" id="CCX32075.1"/>
    </source>
</evidence>
<name>U4LRW3_PYROM</name>
<evidence type="ECO:0000256" key="2">
    <source>
        <dbReference type="ARBA" id="ARBA00022692"/>
    </source>
</evidence>
<feature type="transmembrane region" description="Helical" evidence="6">
    <location>
        <begin position="6"/>
        <end position="25"/>
    </location>
</feature>
<sequence length="349" mass="38577">MQASAHRLLLLLAIISSIIVGTLRYRAWMIRDSRPADSDAPPEDEFFTVPWITVVPAESMVYPWTFFTSTFVEQNIFTLMLGLGTIFYGGRYLERAWGTKEFVKFVLVVSVLPNVVAFVVYNVWFALGGNVERIFSTICGGFALQAGFLVAFKQLVPEHTVTILKGVLKIRVKHFPALFLFLNVLSGPIFGTDVSAILTILGFLISWTYLRFYKRSYPDLGTNQAPSLKGDASEIFAIAYFFPDPIHRPIAIISNIIWNIMVACRVCTPFSAADISASNKQPRESGDISYIFGSSQSNRGGSGRAEAERRRALALKALDQQLHAAASNKTAITSGPNVLGETSLDTREA</sequence>
<dbReference type="GO" id="GO:0016020">
    <property type="term" value="C:membrane"/>
    <property type="evidence" value="ECO:0007669"/>
    <property type="project" value="UniProtKB-SubCell"/>
</dbReference>
<dbReference type="Pfam" id="PF08551">
    <property type="entry name" value="DUF1751"/>
    <property type="match status" value="1"/>
</dbReference>
<dbReference type="PANTHER" id="PTHR13377">
    <property type="entry name" value="PLACENTAL PROTEIN 6"/>
    <property type="match status" value="1"/>
</dbReference>
<feature type="transmembrane region" description="Helical" evidence="6">
    <location>
        <begin position="105"/>
        <end position="127"/>
    </location>
</feature>
<dbReference type="Gene3D" id="1.20.1540.10">
    <property type="entry name" value="Rhomboid-like"/>
    <property type="match status" value="1"/>
</dbReference>
<organism evidence="7 8">
    <name type="scientific">Pyronema omphalodes (strain CBS 100304)</name>
    <name type="common">Pyronema confluens</name>
    <dbReference type="NCBI Taxonomy" id="1076935"/>
    <lineage>
        <taxon>Eukaryota</taxon>
        <taxon>Fungi</taxon>
        <taxon>Dikarya</taxon>
        <taxon>Ascomycota</taxon>
        <taxon>Pezizomycotina</taxon>
        <taxon>Pezizomycetes</taxon>
        <taxon>Pezizales</taxon>
        <taxon>Pyronemataceae</taxon>
        <taxon>Pyronema</taxon>
    </lineage>
</organism>
<evidence type="ECO:0000256" key="5">
    <source>
        <dbReference type="SAM" id="MobiDB-lite"/>
    </source>
</evidence>
<dbReference type="OMA" id="EIHFWEV"/>
<protein>
    <submittedName>
        <fullName evidence="7">Similar to Uncharacterized membrane protein YOL107W acc. no. Q12239</fullName>
    </submittedName>
</protein>
<proteinExistence type="predicted"/>
<reference evidence="7 8" key="1">
    <citation type="journal article" date="2013" name="PLoS Genet.">
        <title>The genome and development-dependent transcriptomes of Pyronema confluens: a window into fungal evolution.</title>
        <authorList>
            <person name="Traeger S."/>
            <person name="Altegoer F."/>
            <person name="Freitag M."/>
            <person name="Gabaldon T."/>
            <person name="Kempken F."/>
            <person name="Kumar A."/>
            <person name="Marcet-Houben M."/>
            <person name="Poggeler S."/>
            <person name="Stajich J.E."/>
            <person name="Nowrousian M."/>
        </authorList>
    </citation>
    <scope>NUCLEOTIDE SEQUENCE [LARGE SCALE GENOMIC DNA]</scope>
    <source>
        <strain evidence="8">CBS 100304</strain>
        <tissue evidence="7">Vegetative mycelium</tissue>
    </source>
</reference>
<dbReference type="SUPFAM" id="SSF144091">
    <property type="entry name" value="Rhomboid-like"/>
    <property type="match status" value="1"/>
</dbReference>
<dbReference type="SMART" id="SM01160">
    <property type="entry name" value="DUF1751"/>
    <property type="match status" value="1"/>
</dbReference>
<feature type="compositionally biased region" description="Polar residues" evidence="5">
    <location>
        <begin position="327"/>
        <end position="336"/>
    </location>
</feature>
<keyword evidence="4 6" id="KW-0472">Membrane</keyword>
<gene>
    <name evidence="7" type="ORF">PCON_12345</name>
</gene>
<comment type="subcellular location">
    <subcellularLocation>
        <location evidence="1">Membrane</location>
        <topology evidence="1">Multi-pass membrane protein</topology>
    </subcellularLocation>
</comment>
<feature type="transmembrane region" description="Helical" evidence="6">
    <location>
        <begin position="196"/>
        <end position="213"/>
    </location>
</feature>